<dbReference type="Pfam" id="PF20469">
    <property type="entry name" value="OLD-like_TOPRIM"/>
    <property type="match status" value="1"/>
</dbReference>
<dbReference type="OrthoDB" id="3322489at2"/>
<dbReference type="InterPro" id="IPR027417">
    <property type="entry name" value="P-loop_NTPase"/>
</dbReference>
<dbReference type="SUPFAM" id="SSF52540">
    <property type="entry name" value="P-loop containing nucleoside triphosphate hydrolases"/>
    <property type="match status" value="1"/>
</dbReference>
<keyword evidence="5" id="KW-1185">Reference proteome</keyword>
<evidence type="ECO:0000313" key="4">
    <source>
        <dbReference type="EMBL" id="TFW13364.1"/>
    </source>
</evidence>
<feature type="domain" description="OLD protein-like TOPRIM" evidence="3">
    <location>
        <begin position="490"/>
        <end position="556"/>
    </location>
</feature>
<feature type="region of interest" description="Disordered" evidence="1">
    <location>
        <begin position="22"/>
        <end position="83"/>
    </location>
</feature>
<organism evidence="4 5">
    <name type="scientific">Zemynaea arenosa</name>
    <dbReference type="NCBI Taxonomy" id="2561931"/>
    <lineage>
        <taxon>Bacteria</taxon>
        <taxon>Pseudomonadati</taxon>
        <taxon>Pseudomonadota</taxon>
        <taxon>Betaproteobacteria</taxon>
        <taxon>Burkholderiales</taxon>
        <taxon>Oxalobacteraceae</taxon>
        <taxon>Telluria group</taxon>
        <taxon>Zemynaea</taxon>
    </lineage>
</organism>
<evidence type="ECO:0000259" key="2">
    <source>
        <dbReference type="Pfam" id="PF13175"/>
    </source>
</evidence>
<sequence>MDMVPEVHAALAALMRARDRCRRPGELEGDDQQQEDSEEAAHDRDYSLPRTLRGDRPPFPQANPERHRSCRGASTNHTQPRATSIQQRIDFEFMSKSWAANDCQAAFLCYILCNHIGVRFRKPEMYLHSLEIRNFRKISRLTVPFSPGLNILLGENNVGKTTIVEALRTLLSNLDEAPVRICVDDLHDASQAKASFRFIFKALTVDQASEFMSAVTLEQDGTFAAAFAVEFEAPDRTGRLKVRRYCGEQDTAPLTTEMSEQLRSVYMPPLRDASRNLKPGTRSLLARLLQRVATEPGLEHCNQILELVDAQLDGAQPIVATREAISSRYNEMLGAQLTQQLHLKLSPQDIAKVTSRLAILADGFEIERNGLGYNNLIYMAAVLGELALADEVAYRCLVVEEPEAHLHPQLQSVLLTYLQAEISRNTQQHVQLFVTTHSPHFAALAQLDCLVRVNERFRTHTAFPLKQASLSVPQKRKLQRYLDITRADLFFARGVILVEGAAERALLPAIAESLGVNLRHGGITVVSTDGLNFDCFQPLFGELAIPIRLATLTDRDPPDIPFPELGQEATTSAAAASSLAMDETFRKTFIGVKTLEYDLALQSAENRRLMLDALSVLHPQISADLQRHVDAQPDNTSAARCLFQGMFERPNSTRNVSKGAFAQELADKIRQQPGRFTAPAYIREAIDWVRIPPPPLNPVPPAPPVVAGAVAVAP</sequence>
<feature type="compositionally biased region" description="Acidic residues" evidence="1">
    <location>
        <begin position="27"/>
        <end position="38"/>
    </location>
</feature>
<protein>
    <submittedName>
        <fullName evidence="4">DUF2813 domain-containing protein</fullName>
    </submittedName>
</protein>
<dbReference type="Gene3D" id="3.40.50.300">
    <property type="entry name" value="P-loop containing nucleotide triphosphate hydrolases"/>
    <property type="match status" value="1"/>
</dbReference>
<feature type="compositionally biased region" description="Polar residues" evidence="1">
    <location>
        <begin position="72"/>
        <end position="83"/>
    </location>
</feature>
<dbReference type="InterPro" id="IPR034139">
    <property type="entry name" value="TOPRIM_OLD"/>
</dbReference>
<feature type="domain" description="Endonuclease GajA/Old nuclease/RecF-like AAA" evidence="2">
    <location>
        <begin position="354"/>
        <end position="442"/>
    </location>
</feature>
<dbReference type="AlphaFoldDB" id="A0A4Y9RWA4"/>
<name>A0A4Y9RWA4_9BURK</name>
<dbReference type="PANTHER" id="PTHR43581">
    <property type="entry name" value="ATP/GTP PHOSPHATASE"/>
    <property type="match status" value="1"/>
</dbReference>
<reference evidence="4 5" key="1">
    <citation type="submission" date="2019-03" db="EMBL/GenBank/DDBJ databases">
        <title>Draft Genome Sequence of Massilia arenosa sp. nov., a Novel Massilia Species Isolated from a Sandy-loam Maize Soil.</title>
        <authorList>
            <person name="Raths R."/>
            <person name="Peta V."/>
            <person name="Bucking H."/>
        </authorList>
    </citation>
    <scope>NUCLEOTIDE SEQUENCE [LARGE SCALE GENOMIC DNA]</scope>
    <source>
        <strain evidence="4 5">MC02</strain>
    </source>
</reference>
<evidence type="ECO:0000256" key="1">
    <source>
        <dbReference type="SAM" id="MobiDB-lite"/>
    </source>
</evidence>
<evidence type="ECO:0000313" key="5">
    <source>
        <dbReference type="Proteomes" id="UP000298438"/>
    </source>
</evidence>
<gene>
    <name evidence="4" type="ORF">E4L96_19905</name>
</gene>
<dbReference type="CDD" id="cd01026">
    <property type="entry name" value="TOPRIM_OLD"/>
    <property type="match status" value="1"/>
</dbReference>
<dbReference type="InterPro" id="IPR051396">
    <property type="entry name" value="Bact_Antivir_Def_Nuclease"/>
</dbReference>
<feature type="compositionally biased region" description="Basic and acidic residues" evidence="1">
    <location>
        <begin position="39"/>
        <end position="56"/>
    </location>
</feature>
<comment type="caution">
    <text evidence="4">The sequence shown here is derived from an EMBL/GenBank/DDBJ whole genome shotgun (WGS) entry which is preliminary data.</text>
</comment>
<dbReference type="InterPro" id="IPR041685">
    <property type="entry name" value="AAA_GajA/Old/RecF-like"/>
</dbReference>
<feature type="domain" description="Endonuclease GajA/Old nuclease/RecF-like AAA" evidence="2">
    <location>
        <begin position="125"/>
        <end position="178"/>
    </location>
</feature>
<dbReference type="Pfam" id="PF13175">
    <property type="entry name" value="AAA_15"/>
    <property type="match status" value="2"/>
</dbReference>
<dbReference type="Proteomes" id="UP000298438">
    <property type="component" value="Unassembled WGS sequence"/>
</dbReference>
<evidence type="ECO:0000259" key="3">
    <source>
        <dbReference type="Pfam" id="PF20469"/>
    </source>
</evidence>
<proteinExistence type="predicted"/>
<dbReference type="PANTHER" id="PTHR43581:SF4">
    <property type="entry name" value="ATP_GTP PHOSPHATASE"/>
    <property type="match status" value="1"/>
</dbReference>
<accession>A0A4Y9RWA4</accession>
<dbReference type="EMBL" id="SPVF01000252">
    <property type="protein sequence ID" value="TFW13364.1"/>
    <property type="molecule type" value="Genomic_DNA"/>
</dbReference>